<organism evidence="1 2">
    <name type="scientific">Apiospora rasikravindrae</name>
    <dbReference type="NCBI Taxonomy" id="990691"/>
    <lineage>
        <taxon>Eukaryota</taxon>
        <taxon>Fungi</taxon>
        <taxon>Dikarya</taxon>
        <taxon>Ascomycota</taxon>
        <taxon>Pezizomycotina</taxon>
        <taxon>Sordariomycetes</taxon>
        <taxon>Xylariomycetidae</taxon>
        <taxon>Amphisphaeriales</taxon>
        <taxon>Apiosporaceae</taxon>
        <taxon>Apiospora</taxon>
    </lineage>
</organism>
<evidence type="ECO:0000313" key="2">
    <source>
        <dbReference type="Proteomes" id="UP001444661"/>
    </source>
</evidence>
<evidence type="ECO:0000313" key="1">
    <source>
        <dbReference type="EMBL" id="KAK8051735.1"/>
    </source>
</evidence>
<gene>
    <name evidence="1" type="ORF">PG993_003120</name>
</gene>
<accession>A0ABR1TYH5</accession>
<dbReference type="EMBL" id="JAQQWK010000002">
    <property type="protein sequence ID" value="KAK8051735.1"/>
    <property type="molecule type" value="Genomic_DNA"/>
</dbReference>
<sequence>MGHMFTEVWESPISSQYMLEVHKFGDVALGRFWGRMCDYTRLHASWMKPVEANDNGPGYFRVMLDAVSADDAAKSREPLEYRTVGHMREMWPGREQNKMSDWLASTHDPSQLMVLRLGSRGGRVHLEGVETREVVGLILLRGQSLEGLTYWHRVGFCHWIDGDEYNDWQDAREFLAAKDDSPGWVQETGVFG</sequence>
<proteinExistence type="predicted"/>
<dbReference type="Proteomes" id="UP001444661">
    <property type="component" value="Unassembled WGS sequence"/>
</dbReference>
<name>A0ABR1TYH5_9PEZI</name>
<comment type="caution">
    <text evidence="1">The sequence shown here is derived from an EMBL/GenBank/DDBJ whole genome shotgun (WGS) entry which is preliminary data.</text>
</comment>
<keyword evidence="2" id="KW-1185">Reference proteome</keyword>
<reference evidence="1 2" key="1">
    <citation type="submission" date="2023-01" db="EMBL/GenBank/DDBJ databases">
        <title>Analysis of 21 Apiospora genomes using comparative genomics revels a genus with tremendous synthesis potential of carbohydrate active enzymes and secondary metabolites.</title>
        <authorList>
            <person name="Sorensen T."/>
        </authorList>
    </citation>
    <scope>NUCLEOTIDE SEQUENCE [LARGE SCALE GENOMIC DNA]</scope>
    <source>
        <strain evidence="1 2">CBS 33761</strain>
    </source>
</reference>
<protein>
    <submittedName>
        <fullName evidence="1">Uncharacterized protein</fullName>
    </submittedName>
</protein>